<sequence length="90" mass="10203">MLKTEIKESRLIFYGTDSNLGEIYNNKRKKVIYSFELGSGEGGEAEKDSNTGQEAADFIRDLGKFSFVQNSRRKQFSVPPSPLLANYHHT</sequence>
<accession>A0AAV4MCF1</accession>
<gene>
    <name evidence="1" type="ORF">CEXT_11001</name>
</gene>
<protein>
    <submittedName>
        <fullName evidence="1">Uncharacterized protein</fullName>
    </submittedName>
</protein>
<comment type="caution">
    <text evidence="1">The sequence shown here is derived from an EMBL/GenBank/DDBJ whole genome shotgun (WGS) entry which is preliminary data.</text>
</comment>
<name>A0AAV4MCF1_CAEEX</name>
<evidence type="ECO:0000313" key="2">
    <source>
        <dbReference type="Proteomes" id="UP001054945"/>
    </source>
</evidence>
<reference evidence="1 2" key="1">
    <citation type="submission" date="2021-06" db="EMBL/GenBank/DDBJ databases">
        <title>Caerostris extrusa draft genome.</title>
        <authorList>
            <person name="Kono N."/>
            <person name="Arakawa K."/>
        </authorList>
    </citation>
    <scope>NUCLEOTIDE SEQUENCE [LARGE SCALE GENOMIC DNA]</scope>
</reference>
<proteinExistence type="predicted"/>
<dbReference type="EMBL" id="BPLR01002115">
    <property type="protein sequence ID" value="GIX70147.1"/>
    <property type="molecule type" value="Genomic_DNA"/>
</dbReference>
<evidence type="ECO:0000313" key="1">
    <source>
        <dbReference type="EMBL" id="GIX70147.1"/>
    </source>
</evidence>
<organism evidence="1 2">
    <name type="scientific">Caerostris extrusa</name>
    <name type="common">Bark spider</name>
    <name type="synonym">Caerostris bankana</name>
    <dbReference type="NCBI Taxonomy" id="172846"/>
    <lineage>
        <taxon>Eukaryota</taxon>
        <taxon>Metazoa</taxon>
        <taxon>Ecdysozoa</taxon>
        <taxon>Arthropoda</taxon>
        <taxon>Chelicerata</taxon>
        <taxon>Arachnida</taxon>
        <taxon>Araneae</taxon>
        <taxon>Araneomorphae</taxon>
        <taxon>Entelegynae</taxon>
        <taxon>Araneoidea</taxon>
        <taxon>Araneidae</taxon>
        <taxon>Caerostris</taxon>
    </lineage>
</organism>
<dbReference type="AlphaFoldDB" id="A0AAV4MCF1"/>
<keyword evidence="2" id="KW-1185">Reference proteome</keyword>
<dbReference type="Proteomes" id="UP001054945">
    <property type="component" value="Unassembled WGS sequence"/>
</dbReference>